<keyword evidence="8" id="KW-0594">Phospholipid biosynthesis</keyword>
<keyword evidence="9" id="KW-1208">Phospholipid metabolism</keyword>
<organism evidence="10 11">
    <name type="scientific">Anaerobutyricum hallii</name>
    <dbReference type="NCBI Taxonomy" id="39488"/>
    <lineage>
        <taxon>Bacteria</taxon>
        <taxon>Bacillati</taxon>
        <taxon>Bacillota</taxon>
        <taxon>Clostridia</taxon>
        <taxon>Lachnospirales</taxon>
        <taxon>Lachnospiraceae</taxon>
        <taxon>Anaerobutyricum</taxon>
    </lineage>
</organism>
<dbReference type="GO" id="GO:0050492">
    <property type="term" value="F:glycerol-1-phosphate dehydrogenase [NAD(P)+] activity"/>
    <property type="evidence" value="ECO:0007669"/>
    <property type="project" value="UniProtKB-EC"/>
</dbReference>
<evidence type="ECO:0000256" key="4">
    <source>
        <dbReference type="ARBA" id="ARBA00022857"/>
    </source>
</evidence>
<keyword evidence="6" id="KW-0520">NAD</keyword>
<protein>
    <submittedName>
        <fullName evidence="10">sn-glycerol-1-phosphate dehydrogenase</fullName>
        <ecNumber evidence="10">1.1.1.261</ecNumber>
    </submittedName>
</protein>
<dbReference type="KEGG" id="ehl:EHLA_0970"/>
<name>A0A285PR24_9FIRM</name>
<evidence type="ECO:0000256" key="8">
    <source>
        <dbReference type="ARBA" id="ARBA00023209"/>
    </source>
</evidence>
<dbReference type="GO" id="GO:0005829">
    <property type="term" value="C:cytosol"/>
    <property type="evidence" value="ECO:0007669"/>
    <property type="project" value="TreeGrafter"/>
</dbReference>
<dbReference type="PANTHER" id="PTHR43616:SF5">
    <property type="entry name" value="GLYCEROL DEHYDROGENASE 1"/>
    <property type="match status" value="1"/>
</dbReference>
<evidence type="ECO:0000256" key="9">
    <source>
        <dbReference type="ARBA" id="ARBA00023264"/>
    </source>
</evidence>
<evidence type="ECO:0000256" key="5">
    <source>
        <dbReference type="ARBA" id="ARBA00023002"/>
    </source>
</evidence>
<dbReference type="Gene3D" id="3.40.50.1970">
    <property type="match status" value="1"/>
</dbReference>
<gene>
    <name evidence="10" type="ORF">EHLA_0970</name>
</gene>
<dbReference type="SUPFAM" id="SSF56796">
    <property type="entry name" value="Dehydroquinate synthase-like"/>
    <property type="match status" value="1"/>
</dbReference>
<dbReference type="Gene3D" id="1.20.1090.10">
    <property type="entry name" value="Dehydroquinate synthase-like - alpha domain"/>
    <property type="match status" value="1"/>
</dbReference>
<dbReference type="Pfam" id="PF13685">
    <property type="entry name" value="Fe-ADH_2"/>
    <property type="match status" value="1"/>
</dbReference>
<accession>A0A285PR24</accession>
<dbReference type="AlphaFoldDB" id="A0A285PR24"/>
<keyword evidence="7" id="KW-0443">Lipid metabolism</keyword>
<dbReference type="InterPro" id="IPR032837">
    <property type="entry name" value="G1PDH"/>
</dbReference>
<proteinExistence type="predicted"/>
<keyword evidence="3" id="KW-0479">Metal-binding</keyword>
<evidence type="ECO:0000256" key="2">
    <source>
        <dbReference type="ARBA" id="ARBA00022516"/>
    </source>
</evidence>
<keyword evidence="5 10" id="KW-0560">Oxidoreductase</keyword>
<evidence type="ECO:0000313" key="10">
    <source>
        <dbReference type="EMBL" id="SOB71707.1"/>
    </source>
</evidence>
<dbReference type="EC" id="1.1.1.261" evidence="10"/>
<keyword evidence="2" id="KW-0444">Lipid biosynthesis</keyword>
<evidence type="ECO:0000256" key="1">
    <source>
        <dbReference type="ARBA" id="ARBA00022490"/>
    </source>
</evidence>
<dbReference type="GO" id="GO:0008654">
    <property type="term" value="P:phospholipid biosynthetic process"/>
    <property type="evidence" value="ECO:0007669"/>
    <property type="project" value="UniProtKB-KW"/>
</dbReference>
<keyword evidence="1" id="KW-0963">Cytoplasm</keyword>
<keyword evidence="4" id="KW-0521">NADP</keyword>
<dbReference type="RefSeq" id="WP_096239519.1">
    <property type="nucleotide sequence ID" value="NZ_LT907978.1"/>
</dbReference>
<reference evidence="11" key="1">
    <citation type="submission" date="2017-09" db="EMBL/GenBank/DDBJ databases">
        <authorList>
            <person name="Shetty A S."/>
        </authorList>
    </citation>
    <scope>NUCLEOTIDE SEQUENCE [LARGE SCALE GENOMIC DNA]</scope>
</reference>
<dbReference type="EMBL" id="LT907978">
    <property type="protein sequence ID" value="SOB71707.1"/>
    <property type="molecule type" value="Genomic_DNA"/>
</dbReference>
<evidence type="ECO:0000313" key="11">
    <source>
        <dbReference type="Proteomes" id="UP000217549"/>
    </source>
</evidence>
<dbReference type="GO" id="GO:0046872">
    <property type="term" value="F:metal ion binding"/>
    <property type="evidence" value="ECO:0007669"/>
    <property type="project" value="UniProtKB-KW"/>
</dbReference>
<keyword evidence="11" id="KW-1185">Reference proteome</keyword>
<dbReference type="PANTHER" id="PTHR43616">
    <property type="entry name" value="GLYCEROL DEHYDROGENASE"/>
    <property type="match status" value="1"/>
</dbReference>
<evidence type="ECO:0000256" key="6">
    <source>
        <dbReference type="ARBA" id="ARBA00023027"/>
    </source>
</evidence>
<evidence type="ECO:0000256" key="7">
    <source>
        <dbReference type="ARBA" id="ARBA00023098"/>
    </source>
</evidence>
<dbReference type="Proteomes" id="UP000217549">
    <property type="component" value="Chromosome I"/>
</dbReference>
<dbReference type="STRING" id="39488.ERS852450_01646"/>
<dbReference type="CDD" id="cd08175">
    <property type="entry name" value="G1PDH"/>
    <property type="match status" value="1"/>
</dbReference>
<evidence type="ECO:0000256" key="3">
    <source>
        <dbReference type="ARBA" id="ARBA00022723"/>
    </source>
</evidence>
<dbReference type="InterPro" id="IPR016205">
    <property type="entry name" value="Glycerol_DH"/>
</dbReference>
<sequence length="446" mass="49595">MATKLNLNDYLGHNMNCTCGEEHKTNLKIVDIDKNAVARLPKHIETLGYKNPFLVADVNTWNAAGTQVTKELETANISYKKYIFKDNELVPDEKTLGSLMMAFPRDCDVIVAIGSGTLNDLCKFSSFQLGLDYMVFATAPSMDGFVSIGAALITDYVKTTYQAHVPLAVIGDTDILAAAPMEMITAGLGDILGKYTCLLDWKMAHIITGEYYCKTIADMVKEAVEIVVEESTRIKDRNPEAIKAVTEALVLSGIAMSFVGNSRPASGSEHHFSHYWEMKFQAEGKKPVLHGIKVGIGMIIVTKMYEMLEQEHFDFTSLKERSFDYAAWEKKVNDCYQDAAPGIIALEEKTQKNNLSERNKRLTILEEKWSEIVQTIRESLPSSAEMESLLSCLGAPTKPAQIGISPQLVEDAILLAKEVRNRFTLLQILWDTGLSESYAKTIANLH</sequence>